<proteinExistence type="predicted"/>
<gene>
    <name evidence="2" type="ORF">SP90_13540</name>
</gene>
<dbReference type="EMBL" id="JXMS01000028">
    <property type="protein sequence ID" value="OBQ46256.1"/>
    <property type="molecule type" value="Genomic_DNA"/>
</dbReference>
<reference evidence="2 3" key="1">
    <citation type="submission" date="2015-01" db="EMBL/GenBank/DDBJ databases">
        <title>Desulfovibrio sp. JC271 draft genome sequence.</title>
        <authorList>
            <person name="Shivani Y."/>
            <person name="Subhash Y."/>
            <person name="Sasikala C."/>
            <person name="Ramana C.V."/>
        </authorList>
    </citation>
    <scope>NUCLEOTIDE SEQUENCE [LARGE SCALE GENOMIC DNA]</scope>
    <source>
        <strain evidence="2 3">JC271</strain>
    </source>
</reference>
<dbReference type="InterPro" id="IPR027417">
    <property type="entry name" value="P-loop_NTPase"/>
</dbReference>
<keyword evidence="3" id="KW-1185">Reference proteome</keyword>
<dbReference type="PATRIC" id="fig|1560234.3.peg.1822"/>
<protein>
    <recommendedName>
        <fullName evidence="4">Terminase</fullName>
    </recommendedName>
</protein>
<dbReference type="Gene3D" id="3.30.420.280">
    <property type="match status" value="1"/>
</dbReference>
<name>A0A1B7XA78_9BACT</name>
<dbReference type="Gene3D" id="3.40.50.300">
    <property type="entry name" value="P-loop containing nucleotide triphosphate hydrolases"/>
    <property type="match status" value="1"/>
</dbReference>
<accession>A0A1B7XA78</accession>
<evidence type="ECO:0000256" key="1">
    <source>
        <dbReference type="SAM" id="MobiDB-lite"/>
    </source>
</evidence>
<evidence type="ECO:0000313" key="2">
    <source>
        <dbReference type="EMBL" id="OBQ46256.1"/>
    </source>
</evidence>
<dbReference type="AlphaFoldDB" id="A0A1B7XA78"/>
<evidence type="ECO:0000313" key="3">
    <source>
        <dbReference type="Proteomes" id="UP000091979"/>
    </source>
</evidence>
<dbReference type="STRING" id="1560234.SP90_13540"/>
<organism evidence="2 3">
    <name type="scientific">Halodesulfovibrio spirochaetisodalis</name>
    <dbReference type="NCBI Taxonomy" id="1560234"/>
    <lineage>
        <taxon>Bacteria</taxon>
        <taxon>Pseudomonadati</taxon>
        <taxon>Thermodesulfobacteriota</taxon>
        <taxon>Desulfovibrionia</taxon>
        <taxon>Desulfovibrionales</taxon>
        <taxon>Desulfovibrionaceae</taxon>
        <taxon>Halodesulfovibrio</taxon>
    </lineage>
</organism>
<sequence length="497" mass="56775">MKMKLANRFWRLNNLYKIIDKNGDSVRFTLNPEQTHFISHMHTRNVILKARQLGFTTFSCVFGLDLCLFNSNTRVGIIAQTMDDVKKIYRDKVLYAFKNLPPSLLTVPGLHPQAENAQELLMCNNSSIAVGLSFRSGTLHFLHVSELGKIAARFPQRAKEVKTGALPTVPTDGIVVFESTAEGDSGLFFDTCDEAQRKARLGEELTNLDFKFHFFPWHQRADYVLPAGSVRLTPEQEKYFVEMEGKLGFKFSPEQKAWYSVMENNLKEDMKREYPTTPEEAFAQTVEGAYYGTHMAQAEAQGRVCDVPFDPLLQVHTSWDLGMSDTTPIWFFQHSPAGQRRYINYYEASGEGLEHYAGILEKFAKQFGYRYGVHIAPHDIRVRELGTGKSRLEKAKELGIKFEICPSISVQDGIDAVRTLLPSCWFDKVKCTQGLKALRHYRKKWNEDRGCFESQPLHDWASNGADSMRYSAVGFKPPVQRETPTHATTTRGRKRRR</sequence>
<evidence type="ECO:0008006" key="4">
    <source>
        <dbReference type="Google" id="ProtNLM"/>
    </source>
</evidence>
<feature type="region of interest" description="Disordered" evidence="1">
    <location>
        <begin position="475"/>
        <end position="497"/>
    </location>
</feature>
<comment type="caution">
    <text evidence="2">The sequence shown here is derived from an EMBL/GenBank/DDBJ whole genome shotgun (WGS) entry which is preliminary data.</text>
</comment>
<dbReference type="Proteomes" id="UP000091979">
    <property type="component" value="Unassembled WGS sequence"/>
</dbReference>